<organism evidence="1 2">
    <name type="scientific">Alkalicoccus urumqiensis</name>
    <name type="common">Bacillus urumqiensis</name>
    <dbReference type="NCBI Taxonomy" id="1548213"/>
    <lineage>
        <taxon>Bacteria</taxon>
        <taxon>Bacillati</taxon>
        <taxon>Bacillota</taxon>
        <taxon>Bacilli</taxon>
        <taxon>Bacillales</taxon>
        <taxon>Bacillaceae</taxon>
        <taxon>Alkalicoccus</taxon>
    </lineage>
</organism>
<evidence type="ECO:0000313" key="1">
    <source>
        <dbReference type="EMBL" id="PRO67066.1"/>
    </source>
</evidence>
<dbReference type="InterPro" id="IPR016181">
    <property type="entry name" value="Acyl_CoA_acyltransferase"/>
</dbReference>
<evidence type="ECO:0008006" key="3">
    <source>
        <dbReference type="Google" id="ProtNLM"/>
    </source>
</evidence>
<sequence>MHGHTTRHPEKGYVELDLEWREAGKEEDHYLGRATVFLFNTRRHTWEEVQEAAKDLSLDVENTIGTLEHTYADSHTHGLVAVMQHFEICLEHQGKGYGTRFLEEILDSLDYMEICCVGVMPKYVTPKPNHDERIRKMFQKKGFAEVEREEREVMARTL</sequence>
<reference evidence="1 2" key="1">
    <citation type="submission" date="2018-03" db="EMBL/GenBank/DDBJ databases">
        <title>Bacillus urumqiensis sp. nov., a moderately haloalkaliphilic bacterium isolated from a salt lake.</title>
        <authorList>
            <person name="Zhao B."/>
            <person name="Liao Z."/>
        </authorList>
    </citation>
    <scope>NUCLEOTIDE SEQUENCE [LARGE SCALE GENOMIC DNA]</scope>
    <source>
        <strain evidence="1 2">BZ-SZ-XJ18</strain>
    </source>
</reference>
<dbReference type="EMBL" id="PVNS01000001">
    <property type="protein sequence ID" value="PRO67066.1"/>
    <property type="molecule type" value="Genomic_DNA"/>
</dbReference>
<gene>
    <name evidence="1" type="ORF">C6I21_00420</name>
</gene>
<proteinExistence type="predicted"/>
<comment type="caution">
    <text evidence="1">The sequence shown here is derived from an EMBL/GenBank/DDBJ whole genome shotgun (WGS) entry which is preliminary data.</text>
</comment>
<dbReference type="SUPFAM" id="SSF55729">
    <property type="entry name" value="Acyl-CoA N-acyltransferases (Nat)"/>
    <property type="match status" value="1"/>
</dbReference>
<accession>A0A2P6MLA5</accession>
<evidence type="ECO:0000313" key="2">
    <source>
        <dbReference type="Proteomes" id="UP000243650"/>
    </source>
</evidence>
<dbReference type="AlphaFoldDB" id="A0A2P6MLA5"/>
<keyword evidence="2" id="KW-1185">Reference proteome</keyword>
<dbReference type="Proteomes" id="UP000243650">
    <property type="component" value="Unassembled WGS sequence"/>
</dbReference>
<name>A0A2P6MLA5_ALKUR</name>
<dbReference type="Gene3D" id="3.40.630.30">
    <property type="match status" value="1"/>
</dbReference>
<protein>
    <recommendedName>
        <fullName evidence="3">N-acetyltransferase domain-containing protein</fullName>
    </recommendedName>
</protein>